<gene>
    <name evidence="2" type="ORF">B4U80_03010</name>
</gene>
<dbReference type="InterPro" id="IPR041245">
    <property type="entry name" value="CARMIL_PH"/>
</dbReference>
<dbReference type="InterPro" id="IPR011993">
    <property type="entry name" value="PH-like_dom_sf"/>
</dbReference>
<evidence type="ECO:0000313" key="3">
    <source>
        <dbReference type="Proteomes" id="UP000288716"/>
    </source>
</evidence>
<dbReference type="STRING" id="299467.A0A443RZY2"/>
<sequence length="167" mass="18739">MSAVMFAESVTTLLGHNVKISLKCLVKLEVKSEKTETKILAFSACRLFILSAKIPSKIEQSFHYMDIVSIESKKPNQLLLSVVLSPNETVKTFNFYSMDPEDGEEINLMIIQLGTAIKTIFPQVPLDCIIRRIDVIPESRLQAMIEYNEAIEKKAKDCVMPSSEIGV</sequence>
<dbReference type="EMBL" id="NCKV01015513">
    <property type="protein sequence ID" value="RWS20783.1"/>
    <property type="molecule type" value="Genomic_DNA"/>
</dbReference>
<name>A0A443RZY2_9ACAR</name>
<feature type="non-terminal residue" evidence="2">
    <location>
        <position position="167"/>
    </location>
</feature>
<comment type="caution">
    <text evidence="2">The sequence shown here is derived from an EMBL/GenBank/DDBJ whole genome shotgun (WGS) entry which is preliminary data.</text>
</comment>
<dbReference type="VEuPathDB" id="VectorBase:LDEU011257"/>
<dbReference type="Proteomes" id="UP000288716">
    <property type="component" value="Unassembled WGS sequence"/>
</dbReference>
<dbReference type="Pfam" id="PF17888">
    <property type="entry name" value="Carm_PH"/>
    <property type="match status" value="1"/>
</dbReference>
<evidence type="ECO:0000313" key="2">
    <source>
        <dbReference type="EMBL" id="RWS20783.1"/>
    </source>
</evidence>
<protein>
    <submittedName>
        <fullName evidence="2">Leucine-rich repeat-containing protein 16A-like protein</fullName>
    </submittedName>
</protein>
<organism evidence="2 3">
    <name type="scientific">Leptotrombidium deliense</name>
    <dbReference type="NCBI Taxonomy" id="299467"/>
    <lineage>
        <taxon>Eukaryota</taxon>
        <taxon>Metazoa</taxon>
        <taxon>Ecdysozoa</taxon>
        <taxon>Arthropoda</taxon>
        <taxon>Chelicerata</taxon>
        <taxon>Arachnida</taxon>
        <taxon>Acari</taxon>
        <taxon>Acariformes</taxon>
        <taxon>Trombidiformes</taxon>
        <taxon>Prostigmata</taxon>
        <taxon>Anystina</taxon>
        <taxon>Parasitengona</taxon>
        <taxon>Trombiculoidea</taxon>
        <taxon>Trombiculidae</taxon>
        <taxon>Leptotrombidium</taxon>
    </lineage>
</organism>
<dbReference type="AlphaFoldDB" id="A0A443RZY2"/>
<evidence type="ECO:0000259" key="1">
    <source>
        <dbReference type="Pfam" id="PF17888"/>
    </source>
</evidence>
<dbReference type="Gene3D" id="2.30.29.30">
    <property type="entry name" value="Pleckstrin-homology domain (PH domain)/Phosphotyrosine-binding domain (PTB)"/>
    <property type="match status" value="1"/>
</dbReference>
<dbReference type="OrthoDB" id="18598at2759"/>
<accession>A0A443RZY2</accession>
<reference evidence="2 3" key="1">
    <citation type="journal article" date="2018" name="Gigascience">
        <title>Genomes of trombidid mites reveal novel predicted allergens and laterally-transferred genes associated with secondary metabolism.</title>
        <authorList>
            <person name="Dong X."/>
            <person name="Chaisiri K."/>
            <person name="Xia D."/>
            <person name="Armstrong S.D."/>
            <person name="Fang Y."/>
            <person name="Donnelly M.J."/>
            <person name="Kadowaki T."/>
            <person name="McGarry J.W."/>
            <person name="Darby A.C."/>
            <person name="Makepeace B.L."/>
        </authorList>
    </citation>
    <scope>NUCLEOTIDE SEQUENCE [LARGE SCALE GENOMIC DNA]</scope>
    <source>
        <strain evidence="2">UoL-UT</strain>
    </source>
</reference>
<keyword evidence="3" id="KW-1185">Reference proteome</keyword>
<proteinExistence type="predicted"/>
<feature type="domain" description="CARMIL pleckstrin homology" evidence="1">
    <location>
        <begin position="20"/>
        <end position="122"/>
    </location>
</feature>